<feature type="compositionally biased region" description="Acidic residues" evidence="1">
    <location>
        <begin position="86"/>
        <end position="98"/>
    </location>
</feature>
<name>A0A816V0Y2_9BILA</name>
<feature type="region of interest" description="Disordered" evidence="1">
    <location>
        <begin position="212"/>
        <end position="233"/>
    </location>
</feature>
<accession>A0A816V0Y2</accession>
<dbReference type="EMBL" id="CAJNRF010010173">
    <property type="protein sequence ID" value="CAF2117887.1"/>
    <property type="molecule type" value="Genomic_DNA"/>
</dbReference>
<gene>
    <name evidence="3" type="ORF">OVN521_LOCUS19414</name>
    <name evidence="2" type="ORF">WKI299_LOCUS23740</name>
</gene>
<organism evidence="2 4">
    <name type="scientific">Rotaria magnacalcarata</name>
    <dbReference type="NCBI Taxonomy" id="392030"/>
    <lineage>
        <taxon>Eukaryota</taxon>
        <taxon>Metazoa</taxon>
        <taxon>Spiralia</taxon>
        <taxon>Gnathifera</taxon>
        <taxon>Rotifera</taxon>
        <taxon>Eurotatoria</taxon>
        <taxon>Bdelloidea</taxon>
        <taxon>Philodinida</taxon>
        <taxon>Philodinidae</taxon>
        <taxon>Rotaria</taxon>
    </lineage>
</organism>
<evidence type="ECO:0000313" key="5">
    <source>
        <dbReference type="Proteomes" id="UP000663866"/>
    </source>
</evidence>
<dbReference type="AlphaFoldDB" id="A0A816V0Y2"/>
<evidence type="ECO:0000313" key="3">
    <source>
        <dbReference type="EMBL" id="CAF4074863.1"/>
    </source>
</evidence>
<feature type="region of interest" description="Disordered" evidence="1">
    <location>
        <begin position="84"/>
        <end position="107"/>
    </location>
</feature>
<comment type="caution">
    <text evidence="2">The sequence shown here is derived from an EMBL/GenBank/DDBJ whole genome shotgun (WGS) entry which is preliminary data.</text>
</comment>
<feature type="compositionally biased region" description="Polar residues" evidence="1">
    <location>
        <begin position="218"/>
        <end position="233"/>
    </location>
</feature>
<sequence length="460" mass="51973">MAAAMAYCTSNPAFYQHSLTTARTQFTPIVRRTNSSPSAALCSPVTISHIDQSPIIKIVKSDENNNSHHINNIGIANSDEVLNIVSDDDDDDDDDDDNNGLADNYHMETDHDEEEFLSLVGLRLKTKKPIVRNLHLRTLTKRLACPVCLLPLPKNIDRVRQALYIRLPFLKFLSITKDMDRFCSTDPNIIAQSLLPRSVTQARSTSILNRNKQRQELSKTVSNNMTPKTSRNIPSRKSITKYVNSILQCHVVLDRLEQTAIDQIMQNSTEDDERSALSISIPDQSLRKTCKARRSLSSIATNKTTTTTTARTTITTMITEKTTVKRKSTSSDVTQPKRAKSVNNNCTSINDIKNDDLSSPAYQRIYLKCFVCSKREYVDAQKINSDALHSHWLEHDRDLSLNIYDSEIDSTLTRVVEFFNSPKQHVLEGKIKTVFILNSKEIRYKSTTISTTNDSCIVID</sequence>
<dbReference type="Proteomes" id="UP000663866">
    <property type="component" value="Unassembled WGS sequence"/>
</dbReference>
<dbReference type="EMBL" id="CAJOBG010003661">
    <property type="protein sequence ID" value="CAF4074863.1"/>
    <property type="molecule type" value="Genomic_DNA"/>
</dbReference>
<evidence type="ECO:0000256" key="1">
    <source>
        <dbReference type="SAM" id="MobiDB-lite"/>
    </source>
</evidence>
<reference evidence="2" key="1">
    <citation type="submission" date="2021-02" db="EMBL/GenBank/DDBJ databases">
        <authorList>
            <person name="Nowell W R."/>
        </authorList>
    </citation>
    <scope>NUCLEOTIDE SEQUENCE</scope>
</reference>
<keyword evidence="5" id="KW-1185">Reference proteome</keyword>
<evidence type="ECO:0000313" key="4">
    <source>
        <dbReference type="Proteomes" id="UP000663856"/>
    </source>
</evidence>
<evidence type="ECO:0000313" key="2">
    <source>
        <dbReference type="EMBL" id="CAF2117887.1"/>
    </source>
</evidence>
<proteinExistence type="predicted"/>
<protein>
    <submittedName>
        <fullName evidence="2">Uncharacterized protein</fullName>
    </submittedName>
</protein>
<dbReference type="Proteomes" id="UP000663856">
    <property type="component" value="Unassembled WGS sequence"/>
</dbReference>